<dbReference type="EMBL" id="JABAHT010000086">
    <property type="protein sequence ID" value="KAF4665811.1"/>
    <property type="molecule type" value="Genomic_DNA"/>
</dbReference>
<name>A0A7J6MAP4_PEROL</name>
<sequence length="306" mass="32583">MLHQRAPSLSATNPSEGLDQEEADPLNTGVTVWPSSAELASRLIDESGSGSLLDVSGKRVIELGSGCGLGGLACAAADASKVTLTDLPEVLNDVTKRNIGANSVLTWTCDLQAKPLAWPGEDSAELGDCDVVLGADLIYREADVDLLLAAIRNLIKQNNARKFIWMQPSRDPIANAKAMHCFKENHHSVTTVGPDLYVVDLTPSTGEKQPATSDVPETQGTPAVVSEEVHSADENGAVKQGAKRSREMTSEDDTEPTKRSRARRASVYPGMESYNAAVFTAFEGCAVRSADDVDREKSPSSEDASD</sequence>
<dbReference type="Pfam" id="PF10294">
    <property type="entry name" value="Methyltransf_16"/>
    <property type="match status" value="1"/>
</dbReference>
<evidence type="ECO:0000313" key="2">
    <source>
        <dbReference type="EMBL" id="KAF4665811.1"/>
    </source>
</evidence>
<dbReference type="InterPro" id="IPR019410">
    <property type="entry name" value="Methyltransf_16"/>
</dbReference>
<dbReference type="Gene3D" id="3.40.50.150">
    <property type="entry name" value="Vaccinia Virus protein VP39"/>
    <property type="match status" value="1"/>
</dbReference>
<feature type="region of interest" description="Disordered" evidence="1">
    <location>
        <begin position="200"/>
        <end position="270"/>
    </location>
</feature>
<gene>
    <name evidence="3" type="primary">WRAP53_1</name>
    <name evidence="3" type="ORF">FOL46_002156</name>
    <name evidence="2" type="ORF">FOZ61_010492</name>
</gene>
<evidence type="ECO:0000256" key="1">
    <source>
        <dbReference type="SAM" id="MobiDB-lite"/>
    </source>
</evidence>
<dbReference type="PANTHER" id="PTHR14614">
    <property type="entry name" value="HEPATOCELLULAR CARCINOMA-ASSOCIATED ANTIGEN"/>
    <property type="match status" value="1"/>
</dbReference>
<dbReference type="SUPFAM" id="SSF53335">
    <property type="entry name" value="S-adenosyl-L-methionine-dependent methyltransferases"/>
    <property type="match status" value="1"/>
</dbReference>
<evidence type="ECO:0000313" key="5">
    <source>
        <dbReference type="Proteomes" id="UP000572268"/>
    </source>
</evidence>
<dbReference type="Proteomes" id="UP000572268">
    <property type="component" value="Unassembled WGS sequence"/>
</dbReference>
<comment type="caution">
    <text evidence="3">The sequence shown here is derived from an EMBL/GenBank/DDBJ whole genome shotgun (WGS) entry which is preliminary data.</text>
</comment>
<protein>
    <submittedName>
        <fullName evidence="3">Telomerase Cajal body protein 1</fullName>
    </submittedName>
</protein>
<reference evidence="4 5" key="1">
    <citation type="submission" date="2020-04" db="EMBL/GenBank/DDBJ databases">
        <title>Perkinsus olseni comparative genomics.</title>
        <authorList>
            <person name="Bogema D.R."/>
        </authorList>
    </citation>
    <scope>NUCLEOTIDE SEQUENCE [LARGE SCALE GENOMIC DNA]</scope>
    <source>
        <strain evidence="2">ATCC PRA-179</strain>
        <strain evidence="3">ATCC PRA-31</strain>
    </source>
</reference>
<evidence type="ECO:0000313" key="4">
    <source>
        <dbReference type="Proteomes" id="UP000570595"/>
    </source>
</evidence>
<dbReference type="Proteomes" id="UP000570595">
    <property type="component" value="Unassembled WGS sequence"/>
</dbReference>
<dbReference type="AlphaFoldDB" id="A0A7J6MAP4"/>
<dbReference type="InterPro" id="IPR029063">
    <property type="entry name" value="SAM-dependent_MTases_sf"/>
</dbReference>
<feature type="compositionally biased region" description="Polar residues" evidence="1">
    <location>
        <begin position="202"/>
        <end position="221"/>
    </location>
</feature>
<dbReference type="OrthoDB" id="413520at2759"/>
<dbReference type="EMBL" id="JABANN010000168">
    <property type="protein sequence ID" value="KAF4668091.1"/>
    <property type="molecule type" value="Genomic_DNA"/>
</dbReference>
<proteinExistence type="predicted"/>
<feature type="region of interest" description="Disordered" evidence="1">
    <location>
        <begin position="1"/>
        <end position="29"/>
    </location>
</feature>
<accession>A0A7J6MAP4</accession>
<organism evidence="3 5">
    <name type="scientific">Perkinsus olseni</name>
    <name type="common">Perkinsus atlanticus</name>
    <dbReference type="NCBI Taxonomy" id="32597"/>
    <lineage>
        <taxon>Eukaryota</taxon>
        <taxon>Sar</taxon>
        <taxon>Alveolata</taxon>
        <taxon>Perkinsozoa</taxon>
        <taxon>Perkinsea</taxon>
        <taxon>Perkinsida</taxon>
        <taxon>Perkinsidae</taxon>
        <taxon>Perkinsus</taxon>
    </lineage>
</organism>
<evidence type="ECO:0000313" key="3">
    <source>
        <dbReference type="EMBL" id="KAF4668091.1"/>
    </source>
</evidence>